<name>A0ABU8TLY3_9HYPH</name>
<dbReference type="PROSITE" id="PS00061">
    <property type="entry name" value="ADH_SHORT"/>
    <property type="match status" value="1"/>
</dbReference>
<dbReference type="InterPro" id="IPR036291">
    <property type="entry name" value="NAD(P)-bd_dom_sf"/>
</dbReference>
<dbReference type="Pfam" id="PF13561">
    <property type="entry name" value="adh_short_C2"/>
    <property type="match status" value="1"/>
</dbReference>
<gene>
    <name evidence="3" type="ORF">V6575_13870</name>
</gene>
<dbReference type="EMBL" id="JBAKIA010000009">
    <property type="protein sequence ID" value="MEJ8475177.1"/>
    <property type="molecule type" value="Genomic_DNA"/>
</dbReference>
<dbReference type="InterPro" id="IPR002347">
    <property type="entry name" value="SDR_fam"/>
</dbReference>
<accession>A0ABU8TLY3</accession>
<dbReference type="InterPro" id="IPR020904">
    <property type="entry name" value="Sc_DH/Rdtase_CS"/>
</dbReference>
<evidence type="ECO:0000256" key="1">
    <source>
        <dbReference type="ARBA" id="ARBA00006484"/>
    </source>
</evidence>
<sequence>MAQSIVLVTGGSRGIGAAACLRAVELGHAVAVNYVHNKAAADAVVAKIEARGGAAFAIQGNVQSEADVLAIFAACDEHGQLAALVNNAGIVDYPARVDEMSAERLTRMFAVNVVGSFLCSREAVKRMSTRHGGKGGAIVNVGSAASKLGSASQYVDYAASKGAIDTMTVGLALEVADEGIRVNGIRPGIIDTDIHASGGLPDRVAKIEANLPMKRAGTADEVAKAIMWLLSEEASYTTGAILDVSGGRAILP</sequence>
<organism evidence="3 4">
    <name type="scientific">Roseibium algae</name>
    <dbReference type="NCBI Taxonomy" id="3123038"/>
    <lineage>
        <taxon>Bacteria</taxon>
        <taxon>Pseudomonadati</taxon>
        <taxon>Pseudomonadota</taxon>
        <taxon>Alphaproteobacteria</taxon>
        <taxon>Hyphomicrobiales</taxon>
        <taxon>Stappiaceae</taxon>
        <taxon>Roseibium</taxon>
    </lineage>
</organism>
<dbReference type="PRINTS" id="PR00081">
    <property type="entry name" value="GDHRDH"/>
</dbReference>
<dbReference type="Proteomes" id="UP001385499">
    <property type="component" value="Unassembled WGS sequence"/>
</dbReference>
<proteinExistence type="inferred from homology"/>
<comment type="caution">
    <text evidence="3">The sequence shown here is derived from an EMBL/GenBank/DDBJ whole genome shotgun (WGS) entry which is preliminary data.</text>
</comment>
<evidence type="ECO:0000313" key="3">
    <source>
        <dbReference type="EMBL" id="MEJ8475177.1"/>
    </source>
</evidence>
<dbReference type="RefSeq" id="WP_340275105.1">
    <property type="nucleotide sequence ID" value="NZ_JBAKIA010000009.1"/>
</dbReference>
<dbReference type="SUPFAM" id="SSF51735">
    <property type="entry name" value="NAD(P)-binding Rossmann-fold domains"/>
    <property type="match status" value="1"/>
</dbReference>
<dbReference type="Gene3D" id="3.40.50.720">
    <property type="entry name" value="NAD(P)-binding Rossmann-like Domain"/>
    <property type="match status" value="1"/>
</dbReference>
<dbReference type="PANTHER" id="PTHR43639">
    <property type="entry name" value="OXIDOREDUCTASE, SHORT-CHAIN DEHYDROGENASE/REDUCTASE FAMILY (AFU_ORTHOLOGUE AFUA_5G02870)"/>
    <property type="match status" value="1"/>
</dbReference>
<keyword evidence="2" id="KW-0560">Oxidoreductase</keyword>
<reference evidence="3 4" key="1">
    <citation type="submission" date="2024-02" db="EMBL/GenBank/DDBJ databases">
        <title>Roseibium algae sp. nov., isolated from marine alga (Grateloupia sp.), showing potential in myo-inositol conversion.</title>
        <authorList>
            <person name="Wang Y."/>
        </authorList>
    </citation>
    <scope>NUCLEOTIDE SEQUENCE [LARGE SCALE GENOMIC DNA]</scope>
    <source>
        <strain evidence="3 4">H3510</strain>
    </source>
</reference>
<protein>
    <submittedName>
        <fullName evidence="3">SDR family oxidoreductase</fullName>
    </submittedName>
</protein>
<evidence type="ECO:0000313" key="4">
    <source>
        <dbReference type="Proteomes" id="UP001385499"/>
    </source>
</evidence>
<comment type="similarity">
    <text evidence="1">Belongs to the short-chain dehydrogenases/reductases (SDR) family.</text>
</comment>
<keyword evidence="4" id="KW-1185">Reference proteome</keyword>
<dbReference type="PANTHER" id="PTHR43639:SF1">
    <property type="entry name" value="SHORT-CHAIN DEHYDROGENASE_REDUCTASE FAMILY PROTEIN"/>
    <property type="match status" value="1"/>
</dbReference>
<evidence type="ECO:0000256" key="2">
    <source>
        <dbReference type="ARBA" id="ARBA00023002"/>
    </source>
</evidence>
<dbReference type="PRINTS" id="PR00080">
    <property type="entry name" value="SDRFAMILY"/>
</dbReference>